<protein>
    <recommendedName>
        <fullName evidence="4">Histidine kinase/HSP90-like ATPase domain-containing protein</fullName>
    </recommendedName>
</protein>
<feature type="region of interest" description="Disordered" evidence="1">
    <location>
        <begin position="88"/>
        <end position="107"/>
    </location>
</feature>
<accession>A0ABY2XKE3</accession>
<keyword evidence="3" id="KW-1185">Reference proteome</keyword>
<gene>
    <name evidence="2" type="ORF">FGS76_10525</name>
</gene>
<dbReference type="Proteomes" id="UP000739180">
    <property type="component" value="Unassembled WGS sequence"/>
</dbReference>
<dbReference type="Gene3D" id="3.30.565.10">
    <property type="entry name" value="Histidine kinase-like ATPase, C-terminal domain"/>
    <property type="match status" value="1"/>
</dbReference>
<dbReference type="InterPro" id="IPR036890">
    <property type="entry name" value="HATPase_C_sf"/>
</dbReference>
<dbReference type="RefSeq" id="WP_138772597.1">
    <property type="nucleotide sequence ID" value="NZ_JBHSSX010000068.1"/>
</dbReference>
<evidence type="ECO:0000313" key="3">
    <source>
        <dbReference type="Proteomes" id="UP000739180"/>
    </source>
</evidence>
<proteinExistence type="predicted"/>
<name>A0ABY2XKE3_9GAMM</name>
<sequence>MTGKRIFFWKPLFHWSSSELRRIKHVSQGVVRIHSDTSNGMIDLRICDGGPGLPNESNRVSMRLTNIRYRAKEIGASVEWSEAESGGCQCAGDTDRGDAPQLLKSHL</sequence>
<comment type="caution">
    <text evidence="2">The sequence shown here is derived from an EMBL/GenBank/DDBJ whole genome shotgun (WGS) entry which is preliminary data.</text>
</comment>
<dbReference type="SUPFAM" id="SSF55874">
    <property type="entry name" value="ATPase domain of HSP90 chaperone/DNA topoisomerase II/histidine kinase"/>
    <property type="match status" value="1"/>
</dbReference>
<reference evidence="2 3" key="1">
    <citation type="submission" date="2019-05" db="EMBL/GenBank/DDBJ databases">
        <title>Genome of Alcanivorax gelatiniphagus, an oil degrading marine bacteria.</title>
        <authorList>
            <person name="Kwon K.K."/>
        </authorList>
    </citation>
    <scope>NUCLEOTIDE SEQUENCE [LARGE SCALE GENOMIC DNA]</scope>
    <source>
        <strain evidence="2 3">MEBiC 08158</strain>
    </source>
</reference>
<dbReference type="EMBL" id="VCQT01000033">
    <property type="protein sequence ID" value="TMW12522.1"/>
    <property type="molecule type" value="Genomic_DNA"/>
</dbReference>
<evidence type="ECO:0008006" key="4">
    <source>
        <dbReference type="Google" id="ProtNLM"/>
    </source>
</evidence>
<evidence type="ECO:0000313" key="2">
    <source>
        <dbReference type="EMBL" id="TMW12522.1"/>
    </source>
</evidence>
<organism evidence="2 3">
    <name type="scientific">Alloalcanivorax gelatiniphagus</name>
    <dbReference type="NCBI Taxonomy" id="1194167"/>
    <lineage>
        <taxon>Bacteria</taxon>
        <taxon>Pseudomonadati</taxon>
        <taxon>Pseudomonadota</taxon>
        <taxon>Gammaproteobacteria</taxon>
        <taxon>Oceanospirillales</taxon>
        <taxon>Alcanivoracaceae</taxon>
        <taxon>Alloalcanivorax</taxon>
    </lineage>
</organism>
<evidence type="ECO:0000256" key="1">
    <source>
        <dbReference type="SAM" id="MobiDB-lite"/>
    </source>
</evidence>